<proteinExistence type="predicted"/>
<name>A0A8J8W2R8_9EURO</name>
<evidence type="ECO:0000313" key="2">
    <source>
        <dbReference type="Proteomes" id="UP000631181"/>
    </source>
</evidence>
<gene>
    <name evidence="1" type="ORF">PECM_007927</name>
</gene>
<dbReference type="OrthoDB" id="5302289at2759"/>
<reference evidence="1" key="1">
    <citation type="journal article" date="2020" name="Front. Microbiol.">
        <title>Gene regulatory networks of Penicillium echinulatum 2HH and Penicillium oxalicum 114-2 inferred by a computational biology approach.</title>
        <authorList>
            <person name="Lenz A.R."/>
            <person name="Galan-Vasquez E."/>
            <person name="Balbinot E."/>
            <person name="De Abreu F.P."/>
            <person name="De Oliveira N.S."/>
            <person name="Da Rosa L.O."/>
            <person name="De Avila E Silva S."/>
            <person name="Camassola M."/>
            <person name="Dillon A.J.P."/>
            <person name="Perez-Rueda E."/>
        </authorList>
    </citation>
    <scope>NUCLEOTIDE SEQUENCE</scope>
    <source>
        <strain evidence="1">S1M29</strain>
    </source>
</reference>
<sequence>MSKDLSSVRQALDHARNCEDGAVDQQTTLVLENAITDLWTRIQADPDNYVLTPDEFALFNYFMERYRGSTVAKRAVERFWNNYRGGTNAGAKN</sequence>
<evidence type="ECO:0000313" key="1">
    <source>
        <dbReference type="EMBL" id="KAF7714716.1"/>
    </source>
</evidence>
<protein>
    <submittedName>
        <fullName evidence="1">Uncharacterized protein</fullName>
    </submittedName>
</protein>
<keyword evidence="2" id="KW-1185">Reference proteome</keyword>
<organism evidence="1 2">
    <name type="scientific">Penicillium ucsense</name>
    <dbReference type="NCBI Taxonomy" id="2839758"/>
    <lineage>
        <taxon>Eukaryota</taxon>
        <taxon>Fungi</taxon>
        <taxon>Dikarya</taxon>
        <taxon>Ascomycota</taxon>
        <taxon>Pezizomycotina</taxon>
        <taxon>Eurotiomycetes</taxon>
        <taxon>Eurotiomycetidae</taxon>
        <taxon>Eurotiales</taxon>
        <taxon>Aspergillaceae</taxon>
        <taxon>Penicillium</taxon>
    </lineage>
</organism>
<comment type="caution">
    <text evidence="1">The sequence shown here is derived from an EMBL/GenBank/DDBJ whole genome shotgun (WGS) entry which is preliminary data.</text>
</comment>
<accession>A0A8J8W2R8</accession>
<dbReference type="Proteomes" id="UP000631181">
    <property type="component" value="Unassembled WGS sequence"/>
</dbReference>
<dbReference type="AlphaFoldDB" id="A0A8J8W2R8"/>
<dbReference type="EMBL" id="WIWV01000077">
    <property type="protein sequence ID" value="KAF7714716.1"/>
    <property type="molecule type" value="Genomic_DNA"/>
</dbReference>